<gene>
    <name evidence="3" type="ORF">Glove_122g121</name>
</gene>
<reference evidence="3 4" key="1">
    <citation type="submission" date="2018-08" db="EMBL/GenBank/DDBJ databases">
        <title>Genome and evolution of the arbuscular mycorrhizal fungus Diversispora epigaea (formerly Glomus versiforme) and its bacterial endosymbionts.</title>
        <authorList>
            <person name="Sun X."/>
            <person name="Fei Z."/>
            <person name="Harrison M."/>
        </authorList>
    </citation>
    <scope>NUCLEOTIDE SEQUENCE [LARGE SCALE GENOMIC DNA]</scope>
    <source>
        <strain evidence="3 4">IT104</strain>
    </source>
</reference>
<dbReference type="InterPro" id="IPR025476">
    <property type="entry name" value="Helitron_helicase-like"/>
</dbReference>
<sequence length="413" mass="48610">MTNRIMRYGEGLRGSRQFWMARRYELSDIIKQLGSRGIIFFTFSSADLHWPELHKLMPGGNLAVSTDRQKNLIDNPHVTAWFFNKCFETFFNNVLKQHWNLKKWWYRFEWQHRGSVHVHGPDAPVPDRHPCQKESCVLHDNLQDYIDLINKLQQHTRCSPSYCICVNKKGEQTCKFGYPKDISDHTFVRDDRHGWRANVDLKQILSIYAALQYISKYASKSELRSAAFSEIYNQILKAPRWIRGTGSREDRTSPAYDIGHIGKSSLKITGTNTGRNITYQVSAGNLNWDRLAEFEDFSLFKLNLMYTFVNGYQKKCEKENIVQIWPHPSTVYRGSQWEEFCQIKVLLHVRHRNLEQLTENGNITWSILYDNFIEEINEDPNDVLGLAIDKEEEIEEEDPEEEIEDDQDEYRPD</sequence>
<feature type="domain" description="Helitron helicase-like" evidence="2">
    <location>
        <begin position="3"/>
        <end position="120"/>
    </location>
</feature>
<protein>
    <recommendedName>
        <fullName evidence="2">Helitron helicase-like domain-containing protein</fullName>
    </recommendedName>
</protein>
<keyword evidence="4" id="KW-1185">Reference proteome</keyword>
<dbReference type="Proteomes" id="UP000266861">
    <property type="component" value="Unassembled WGS sequence"/>
</dbReference>
<dbReference type="Pfam" id="PF14214">
    <property type="entry name" value="Helitron_like_N"/>
    <property type="match status" value="1"/>
</dbReference>
<accession>A0A397J1K6</accession>
<evidence type="ECO:0000259" key="2">
    <source>
        <dbReference type="Pfam" id="PF14214"/>
    </source>
</evidence>
<evidence type="ECO:0000256" key="1">
    <source>
        <dbReference type="SAM" id="MobiDB-lite"/>
    </source>
</evidence>
<feature type="region of interest" description="Disordered" evidence="1">
    <location>
        <begin position="391"/>
        <end position="413"/>
    </location>
</feature>
<dbReference type="STRING" id="1348612.A0A397J1K6"/>
<comment type="caution">
    <text evidence="3">The sequence shown here is derived from an EMBL/GenBank/DDBJ whole genome shotgun (WGS) entry which is preliminary data.</text>
</comment>
<proteinExistence type="predicted"/>
<dbReference type="OrthoDB" id="2372507at2759"/>
<evidence type="ECO:0000313" key="4">
    <source>
        <dbReference type="Proteomes" id="UP000266861"/>
    </source>
</evidence>
<evidence type="ECO:0000313" key="3">
    <source>
        <dbReference type="EMBL" id="RHZ81257.1"/>
    </source>
</evidence>
<name>A0A397J1K6_9GLOM</name>
<dbReference type="AlphaFoldDB" id="A0A397J1K6"/>
<dbReference type="EMBL" id="PQFF01000114">
    <property type="protein sequence ID" value="RHZ81257.1"/>
    <property type="molecule type" value="Genomic_DNA"/>
</dbReference>
<organism evidence="3 4">
    <name type="scientific">Diversispora epigaea</name>
    <dbReference type="NCBI Taxonomy" id="1348612"/>
    <lineage>
        <taxon>Eukaryota</taxon>
        <taxon>Fungi</taxon>
        <taxon>Fungi incertae sedis</taxon>
        <taxon>Mucoromycota</taxon>
        <taxon>Glomeromycotina</taxon>
        <taxon>Glomeromycetes</taxon>
        <taxon>Diversisporales</taxon>
        <taxon>Diversisporaceae</taxon>
        <taxon>Diversispora</taxon>
    </lineage>
</organism>